<gene>
    <name evidence="1" type="ORF">RPERSI_LOCUS25221</name>
</gene>
<evidence type="ECO:0000313" key="2">
    <source>
        <dbReference type="Proteomes" id="UP000789920"/>
    </source>
</evidence>
<dbReference type="EMBL" id="CAJVQC010082798">
    <property type="protein sequence ID" value="CAG8819811.1"/>
    <property type="molecule type" value="Genomic_DNA"/>
</dbReference>
<feature type="non-terminal residue" evidence="1">
    <location>
        <position position="80"/>
    </location>
</feature>
<keyword evidence="2" id="KW-1185">Reference proteome</keyword>
<evidence type="ECO:0000313" key="1">
    <source>
        <dbReference type="EMBL" id="CAG8819811.1"/>
    </source>
</evidence>
<sequence length="80" mass="9540">LSKVDLAKDILKGVRFNGRNWTTWFNTFIDNITNPIDRLTQETFENHTEMNTLRKDNTLCVFFQVIWLKITDEEHLHMNG</sequence>
<protein>
    <submittedName>
        <fullName evidence="1">25412_t:CDS:1</fullName>
    </submittedName>
</protein>
<organism evidence="1 2">
    <name type="scientific">Racocetra persica</name>
    <dbReference type="NCBI Taxonomy" id="160502"/>
    <lineage>
        <taxon>Eukaryota</taxon>
        <taxon>Fungi</taxon>
        <taxon>Fungi incertae sedis</taxon>
        <taxon>Mucoromycota</taxon>
        <taxon>Glomeromycotina</taxon>
        <taxon>Glomeromycetes</taxon>
        <taxon>Diversisporales</taxon>
        <taxon>Gigasporaceae</taxon>
        <taxon>Racocetra</taxon>
    </lineage>
</organism>
<dbReference type="Proteomes" id="UP000789920">
    <property type="component" value="Unassembled WGS sequence"/>
</dbReference>
<proteinExistence type="predicted"/>
<accession>A0ACA9S163</accession>
<comment type="caution">
    <text evidence="1">The sequence shown here is derived from an EMBL/GenBank/DDBJ whole genome shotgun (WGS) entry which is preliminary data.</text>
</comment>
<feature type="non-terminal residue" evidence="1">
    <location>
        <position position="1"/>
    </location>
</feature>
<reference evidence="1" key="1">
    <citation type="submission" date="2021-06" db="EMBL/GenBank/DDBJ databases">
        <authorList>
            <person name="Kallberg Y."/>
            <person name="Tangrot J."/>
            <person name="Rosling A."/>
        </authorList>
    </citation>
    <scope>NUCLEOTIDE SEQUENCE</scope>
    <source>
        <strain evidence="1">MA461A</strain>
    </source>
</reference>
<name>A0ACA9S163_9GLOM</name>